<gene>
    <name evidence="2" type="ORF">P7V44_19175</name>
    <name evidence="3" type="ORF">Q5E86_12375</name>
</gene>
<evidence type="ECO:0000313" key="5">
    <source>
        <dbReference type="Proteomes" id="UP001176478"/>
    </source>
</evidence>
<dbReference type="SUPFAM" id="SSF54427">
    <property type="entry name" value="NTF2-like"/>
    <property type="match status" value="1"/>
</dbReference>
<dbReference type="InterPro" id="IPR027843">
    <property type="entry name" value="DUF4440"/>
</dbReference>
<name>A0AA42FR41_9GAMM</name>
<evidence type="ECO:0000313" key="4">
    <source>
        <dbReference type="Proteomes" id="UP001156701"/>
    </source>
</evidence>
<dbReference type="InterPro" id="IPR032710">
    <property type="entry name" value="NTF2-like_dom_sf"/>
</dbReference>
<proteinExistence type="predicted"/>
<dbReference type="Proteomes" id="UP001156701">
    <property type="component" value="Unassembled WGS sequence"/>
</dbReference>
<organism evidence="2 4">
    <name type="scientific">Providencia huashanensis</name>
    <dbReference type="NCBI Taxonomy" id="3037798"/>
    <lineage>
        <taxon>Bacteria</taxon>
        <taxon>Pseudomonadati</taxon>
        <taxon>Pseudomonadota</taxon>
        <taxon>Gammaproteobacteria</taxon>
        <taxon>Enterobacterales</taxon>
        <taxon>Morganellaceae</taxon>
        <taxon>Providencia</taxon>
    </lineage>
</organism>
<feature type="domain" description="DUF4440" evidence="1">
    <location>
        <begin position="9"/>
        <end position="111"/>
    </location>
</feature>
<accession>A0AA42FR41</accession>
<dbReference type="AlphaFoldDB" id="A0AA42FR41"/>
<protein>
    <submittedName>
        <fullName evidence="2">DUF4440 domain-containing protein</fullName>
    </submittedName>
</protein>
<dbReference type="RefSeq" id="WP_131680454.1">
    <property type="nucleotide sequence ID" value="NZ_JARRYG010000025.1"/>
</dbReference>
<reference evidence="2" key="1">
    <citation type="submission" date="2023-03" db="EMBL/GenBank/DDBJ databases">
        <title>a new species belonging to Providencia genus.</title>
        <authorList>
            <person name="Yang W."/>
            <person name="Hu F."/>
            <person name="Shen S."/>
            <person name="Ding L."/>
            <person name="Yin D."/>
        </authorList>
    </citation>
    <scope>NUCLEOTIDE SEQUENCE</scope>
    <source>
        <strain evidence="2">CRE-3FA-0001</strain>
    </source>
</reference>
<dbReference type="Gene3D" id="3.10.450.50">
    <property type="match status" value="1"/>
</dbReference>
<keyword evidence="5" id="KW-1185">Reference proteome</keyword>
<reference evidence="3" key="2">
    <citation type="submission" date="2023-07" db="EMBL/GenBank/DDBJ databases">
        <authorList>
            <person name="Yang W."/>
            <person name="Chen J."/>
            <person name="Ji P."/>
            <person name="Hu F."/>
        </authorList>
    </citation>
    <scope>NUCLEOTIDE SEQUENCE</scope>
    <source>
        <strain evidence="3">CRE-138-0111</strain>
    </source>
</reference>
<dbReference type="Pfam" id="PF14534">
    <property type="entry name" value="DUF4440"/>
    <property type="match status" value="1"/>
</dbReference>
<evidence type="ECO:0000313" key="3">
    <source>
        <dbReference type="EMBL" id="MDO7857123.1"/>
    </source>
</evidence>
<dbReference type="EMBL" id="JARRYG010000025">
    <property type="protein sequence ID" value="MDG4698350.1"/>
    <property type="molecule type" value="Genomic_DNA"/>
</dbReference>
<comment type="caution">
    <text evidence="2">The sequence shown here is derived from an EMBL/GenBank/DDBJ whole genome shotgun (WGS) entry which is preliminary data.</text>
</comment>
<reference evidence="3" key="3">
    <citation type="journal article" date="2024" name="Int. J. Antimicrob. Agents">
        <title>Identification of a novel Providencia species showing multi-drug-resistant in three patients with hospital-acquired infection.</title>
        <authorList>
            <person name="Yang W."/>
            <person name="Chen J."/>
            <person name="Yang F."/>
            <person name="Ji P."/>
            <person name="Shen S."/>
            <person name="Yin D."/>
            <person name="Hu F."/>
        </authorList>
    </citation>
    <scope>NUCLEOTIDE SEQUENCE</scope>
    <source>
        <strain evidence="3">CRE-138-0111</strain>
    </source>
</reference>
<dbReference type="EMBL" id="JAUQTG010000006">
    <property type="protein sequence ID" value="MDO7857123.1"/>
    <property type="molecule type" value="Genomic_DNA"/>
</dbReference>
<evidence type="ECO:0000313" key="2">
    <source>
        <dbReference type="EMBL" id="MDG4698350.1"/>
    </source>
</evidence>
<dbReference type="Proteomes" id="UP001176478">
    <property type="component" value="Unassembled WGS sequence"/>
</dbReference>
<evidence type="ECO:0000259" key="1">
    <source>
        <dbReference type="Pfam" id="PF14534"/>
    </source>
</evidence>
<sequence length="122" mass="14261">MDALFNKLIDVEKKLHLSANRQNINFLREVLHEDFFEFGRSGGTTNKTNTLSVLVDEQPKTIYSEDYHCTLLSDNTLLMTYTSFERQQNIKIKLTHRSSIWLKNSKNQWQLRFHQGTPTGGQ</sequence>